<keyword evidence="5 6" id="KW-0472">Membrane</keyword>
<feature type="transmembrane region" description="Helical" evidence="6">
    <location>
        <begin position="120"/>
        <end position="137"/>
    </location>
</feature>
<comment type="caution">
    <text evidence="7">The sequence shown here is derived from an EMBL/GenBank/DDBJ whole genome shotgun (WGS) entry which is preliminary data.</text>
</comment>
<keyword evidence="4 6" id="KW-1133">Transmembrane helix</keyword>
<gene>
    <name evidence="7" type="ORF">IAC96_04190</name>
</gene>
<feature type="transmembrane region" description="Helical" evidence="6">
    <location>
        <begin position="41"/>
        <end position="60"/>
    </location>
</feature>
<accession>A0A9D1EDD0</accession>
<feature type="transmembrane region" description="Helical" evidence="6">
    <location>
        <begin position="400"/>
        <end position="422"/>
    </location>
</feature>
<evidence type="ECO:0000256" key="5">
    <source>
        <dbReference type="ARBA" id="ARBA00023136"/>
    </source>
</evidence>
<dbReference type="InterPro" id="IPR001182">
    <property type="entry name" value="FtsW/RodA"/>
</dbReference>
<dbReference type="Proteomes" id="UP000824201">
    <property type="component" value="Unassembled WGS sequence"/>
</dbReference>
<protein>
    <submittedName>
        <fullName evidence="7">FtsW/RodA/SpoVE family cell cycle protein</fullName>
    </submittedName>
</protein>
<evidence type="ECO:0000256" key="3">
    <source>
        <dbReference type="ARBA" id="ARBA00022960"/>
    </source>
</evidence>
<reference evidence="7" key="1">
    <citation type="submission" date="2020-10" db="EMBL/GenBank/DDBJ databases">
        <authorList>
            <person name="Gilroy R."/>
        </authorList>
    </citation>
    <scope>NUCLEOTIDE SEQUENCE</scope>
    <source>
        <strain evidence="7">ChiW13-3771</strain>
    </source>
</reference>
<dbReference type="PANTHER" id="PTHR30474:SF3">
    <property type="entry name" value="PEPTIDOGLYCAN GLYCOSYLTRANSFERASE RODA"/>
    <property type="match status" value="1"/>
</dbReference>
<organism evidence="7 8">
    <name type="scientific">Candidatus Fimimorpha faecalis</name>
    <dbReference type="NCBI Taxonomy" id="2840824"/>
    <lineage>
        <taxon>Bacteria</taxon>
        <taxon>Bacillati</taxon>
        <taxon>Bacillota</taxon>
        <taxon>Clostridia</taxon>
        <taxon>Eubacteriales</taxon>
        <taxon>Candidatus Fimimorpha</taxon>
    </lineage>
</organism>
<feature type="transmembrane region" description="Helical" evidence="6">
    <location>
        <begin position="96"/>
        <end position="114"/>
    </location>
</feature>
<feature type="transmembrane region" description="Helical" evidence="6">
    <location>
        <begin position="368"/>
        <end position="388"/>
    </location>
</feature>
<feature type="transmembrane region" description="Helical" evidence="6">
    <location>
        <begin position="340"/>
        <end position="362"/>
    </location>
</feature>
<feature type="transmembrane region" description="Helical" evidence="6">
    <location>
        <begin position="12"/>
        <end position="29"/>
    </location>
</feature>
<dbReference type="GO" id="GO:0015648">
    <property type="term" value="F:lipid-linked peptidoglycan transporter activity"/>
    <property type="evidence" value="ECO:0007669"/>
    <property type="project" value="TreeGrafter"/>
</dbReference>
<feature type="transmembrane region" description="Helical" evidence="6">
    <location>
        <begin position="222"/>
        <end position="247"/>
    </location>
</feature>
<evidence type="ECO:0000313" key="7">
    <source>
        <dbReference type="EMBL" id="HIR88130.1"/>
    </source>
</evidence>
<proteinExistence type="predicted"/>
<reference evidence="7" key="2">
    <citation type="journal article" date="2021" name="PeerJ">
        <title>Extensive microbial diversity within the chicken gut microbiome revealed by metagenomics and culture.</title>
        <authorList>
            <person name="Gilroy R."/>
            <person name="Ravi A."/>
            <person name="Getino M."/>
            <person name="Pursley I."/>
            <person name="Horton D.L."/>
            <person name="Alikhan N.F."/>
            <person name="Baker D."/>
            <person name="Gharbi K."/>
            <person name="Hall N."/>
            <person name="Watson M."/>
            <person name="Adriaenssens E.M."/>
            <person name="Foster-Nyarko E."/>
            <person name="Jarju S."/>
            <person name="Secka A."/>
            <person name="Antonio M."/>
            <person name="Oren A."/>
            <person name="Chaudhuri R.R."/>
            <person name="La Ragione R."/>
            <person name="Hildebrand F."/>
            <person name="Pallen M.J."/>
        </authorList>
    </citation>
    <scope>NUCLEOTIDE SEQUENCE</scope>
    <source>
        <strain evidence="7">ChiW13-3771</strain>
    </source>
</reference>
<feature type="transmembrane region" description="Helical" evidence="6">
    <location>
        <begin position="149"/>
        <end position="167"/>
    </location>
</feature>
<name>A0A9D1EDD0_9FIRM</name>
<dbReference type="EMBL" id="DVHN01000046">
    <property type="protein sequence ID" value="HIR88130.1"/>
    <property type="molecule type" value="Genomic_DNA"/>
</dbReference>
<comment type="subcellular location">
    <subcellularLocation>
        <location evidence="1">Membrane</location>
        <topology evidence="1">Multi-pass membrane protein</topology>
    </subcellularLocation>
</comment>
<evidence type="ECO:0000256" key="6">
    <source>
        <dbReference type="SAM" id="Phobius"/>
    </source>
</evidence>
<keyword evidence="3" id="KW-0133">Cell shape</keyword>
<dbReference type="AlphaFoldDB" id="A0A9D1EDD0"/>
<feature type="transmembrane region" description="Helical" evidence="6">
    <location>
        <begin position="66"/>
        <end position="84"/>
    </location>
</feature>
<evidence type="ECO:0000256" key="2">
    <source>
        <dbReference type="ARBA" id="ARBA00022692"/>
    </source>
</evidence>
<feature type="transmembrane region" description="Helical" evidence="6">
    <location>
        <begin position="253"/>
        <end position="273"/>
    </location>
</feature>
<evidence type="ECO:0000313" key="8">
    <source>
        <dbReference type="Proteomes" id="UP000824201"/>
    </source>
</evidence>
<dbReference type="GO" id="GO:0051301">
    <property type="term" value="P:cell division"/>
    <property type="evidence" value="ECO:0007669"/>
    <property type="project" value="InterPro"/>
</dbReference>
<dbReference type="GO" id="GO:0032153">
    <property type="term" value="C:cell division site"/>
    <property type="evidence" value="ECO:0007669"/>
    <property type="project" value="TreeGrafter"/>
</dbReference>
<keyword evidence="2 6" id="KW-0812">Transmembrane</keyword>
<sequence length="452" mass="50017">MAGVVTTVCKYIMIVLAMLYTIGAISAVFKNKVRKLEWSYYRQNLLVFLIHAVGYFTIVINTQKVQMVIFYVAQVLFFVIYLSLYRGIYRKACTVLLNHMLFLLSISFIMLARLSFDKALRQFIIVCVAAIVTLVVPKMFAKLKAARKWAAVTGIIGILLLCLVLASEKIFGANLAIEIGPISVQPSEFVKISYVLLIAVLFRERSDFKRVLFGTAIAGAHVLILVLATDLGGALIYFFSYLCIILVATKKPAYFLGGLGLGSGAAVIAYFLFGHVRARVAAWQDPWSIFYDAGNQLGNSLFGLASGGWFGQGLYQGSPRKIGVVEKDFIFSAITEEMGAIVAICVLIVSLCCVLMFIKVAINLYIPFYKLVGVGLACIYGVQVFLSVGGNIRFIPSTGVTIPLVSYGGSSILSTFIIFGIIQELYIKRRNEEDRIEKRKKEDIIHARRDLA</sequence>
<dbReference type="Pfam" id="PF01098">
    <property type="entry name" value="FTSW_RODA_SPOVE"/>
    <property type="match status" value="1"/>
</dbReference>
<dbReference type="GO" id="GO:0008360">
    <property type="term" value="P:regulation of cell shape"/>
    <property type="evidence" value="ECO:0007669"/>
    <property type="project" value="UniProtKB-KW"/>
</dbReference>
<dbReference type="GO" id="GO:0005886">
    <property type="term" value="C:plasma membrane"/>
    <property type="evidence" value="ECO:0007669"/>
    <property type="project" value="TreeGrafter"/>
</dbReference>
<dbReference type="PANTHER" id="PTHR30474">
    <property type="entry name" value="CELL CYCLE PROTEIN"/>
    <property type="match status" value="1"/>
</dbReference>
<evidence type="ECO:0000256" key="1">
    <source>
        <dbReference type="ARBA" id="ARBA00004141"/>
    </source>
</evidence>
<evidence type="ECO:0000256" key="4">
    <source>
        <dbReference type="ARBA" id="ARBA00022989"/>
    </source>
</evidence>